<dbReference type="KEGG" id="agv:OJF2_17600"/>
<dbReference type="Proteomes" id="UP000324233">
    <property type="component" value="Chromosome"/>
</dbReference>
<organism evidence="1 2">
    <name type="scientific">Aquisphaera giovannonii</name>
    <dbReference type="NCBI Taxonomy" id="406548"/>
    <lineage>
        <taxon>Bacteria</taxon>
        <taxon>Pseudomonadati</taxon>
        <taxon>Planctomycetota</taxon>
        <taxon>Planctomycetia</taxon>
        <taxon>Isosphaerales</taxon>
        <taxon>Isosphaeraceae</taxon>
        <taxon>Aquisphaera</taxon>
    </lineage>
</organism>
<evidence type="ECO:0000313" key="1">
    <source>
        <dbReference type="EMBL" id="QEH33260.1"/>
    </source>
</evidence>
<accession>A0A5B9W023</accession>
<evidence type="ECO:0000313" key="2">
    <source>
        <dbReference type="Proteomes" id="UP000324233"/>
    </source>
</evidence>
<evidence type="ECO:0008006" key="3">
    <source>
        <dbReference type="Google" id="ProtNLM"/>
    </source>
</evidence>
<protein>
    <recommendedName>
        <fullName evidence="3">PilZ domain-containing protein</fullName>
    </recommendedName>
</protein>
<reference evidence="1 2" key="1">
    <citation type="submission" date="2019-08" db="EMBL/GenBank/DDBJ databases">
        <title>Deep-cultivation of Planctomycetes and their phenomic and genomic characterization uncovers novel biology.</title>
        <authorList>
            <person name="Wiegand S."/>
            <person name="Jogler M."/>
            <person name="Boedeker C."/>
            <person name="Pinto D."/>
            <person name="Vollmers J."/>
            <person name="Rivas-Marin E."/>
            <person name="Kohn T."/>
            <person name="Peeters S.H."/>
            <person name="Heuer A."/>
            <person name="Rast P."/>
            <person name="Oberbeckmann S."/>
            <person name="Bunk B."/>
            <person name="Jeske O."/>
            <person name="Meyerdierks A."/>
            <person name="Storesund J.E."/>
            <person name="Kallscheuer N."/>
            <person name="Luecker S."/>
            <person name="Lage O.M."/>
            <person name="Pohl T."/>
            <person name="Merkel B.J."/>
            <person name="Hornburger P."/>
            <person name="Mueller R.-W."/>
            <person name="Bruemmer F."/>
            <person name="Labrenz M."/>
            <person name="Spormann A.M."/>
            <person name="Op den Camp H."/>
            <person name="Overmann J."/>
            <person name="Amann R."/>
            <person name="Jetten M.S.M."/>
            <person name="Mascher T."/>
            <person name="Medema M.H."/>
            <person name="Devos D.P."/>
            <person name="Kaster A.-K."/>
            <person name="Ovreas L."/>
            <person name="Rohde M."/>
            <person name="Galperin M.Y."/>
            <person name="Jogler C."/>
        </authorList>
    </citation>
    <scope>NUCLEOTIDE SEQUENCE [LARGE SCALE GENOMIC DNA]</scope>
    <source>
        <strain evidence="1 2">OJF2</strain>
    </source>
</reference>
<keyword evidence="2" id="KW-1185">Reference proteome</keyword>
<proteinExistence type="predicted"/>
<dbReference type="EMBL" id="CP042997">
    <property type="protein sequence ID" value="QEH33260.1"/>
    <property type="molecule type" value="Genomic_DNA"/>
</dbReference>
<dbReference type="AlphaFoldDB" id="A0A5B9W023"/>
<gene>
    <name evidence="1" type="ORF">OJF2_17600</name>
</gene>
<name>A0A5B9W023_9BACT</name>
<sequence length="204" mass="21916">MVTRLSWEEEGRTESHLVSLWKLDEEGAAVMTETVPPGDRSVLLHVDLGPSRVASVPARVDSQAAGGFGRALVSLKFAPAVFPMDLVSGRRERRAWRRQRPREKAAVLSWVSKNSTVTARVELRDIGGGGAAVVSQERPLGEASLWLWVGREGNEAGPVECRLVGLEAAAGDMHVVRLAFVGLCPIHVFEVAMGLRGAGAGQDC</sequence>